<accession>A0A1I8AWZ4</accession>
<dbReference type="AlphaFoldDB" id="A0A1I8AWZ4"/>
<dbReference type="WBParaSite" id="MhA1_Contig1040.frz3.gene16">
    <property type="protein sequence ID" value="MhA1_Contig1040.frz3.gene16"/>
    <property type="gene ID" value="MhA1_Contig1040.frz3.gene16"/>
</dbReference>
<evidence type="ECO:0000313" key="2">
    <source>
        <dbReference type="WBParaSite" id="MhA1_Contig1040.frz3.gene16"/>
    </source>
</evidence>
<proteinExistence type="predicted"/>
<protein>
    <submittedName>
        <fullName evidence="2">Bacteriocin</fullName>
    </submittedName>
</protein>
<organism evidence="1 2">
    <name type="scientific">Meloidogyne hapla</name>
    <name type="common">Root-knot nematode worm</name>
    <dbReference type="NCBI Taxonomy" id="6305"/>
    <lineage>
        <taxon>Eukaryota</taxon>
        <taxon>Metazoa</taxon>
        <taxon>Ecdysozoa</taxon>
        <taxon>Nematoda</taxon>
        <taxon>Chromadorea</taxon>
        <taxon>Rhabditida</taxon>
        <taxon>Tylenchina</taxon>
        <taxon>Tylenchomorpha</taxon>
        <taxon>Tylenchoidea</taxon>
        <taxon>Meloidogynidae</taxon>
        <taxon>Meloidogyninae</taxon>
        <taxon>Meloidogyne</taxon>
    </lineage>
</organism>
<evidence type="ECO:0000313" key="1">
    <source>
        <dbReference type="Proteomes" id="UP000095281"/>
    </source>
</evidence>
<sequence length="143" mass="15741">MLFTICDSGKLEAIKKVLSKKEVTGGLGLLGGLIGGVVLGRGIEQNQQQTMQQRQVYYGGCYYGCVGYYFPRSDTNKGKSLWNKTKNLFKTKEGKWSKTKIGMASGLAILGAVLLNGNNNVVNTTGYQYQHPMMGGMQPYWNI</sequence>
<dbReference type="Proteomes" id="UP000095281">
    <property type="component" value="Unplaced"/>
</dbReference>
<name>A0A1I8AWZ4_MELHA</name>
<reference evidence="2" key="1">
    <citation type="submission" date="2016-11" db="UniProtKB">
        <authorList>
            <consortium name="WormBaseParasite"/>
        </authorList>
    </citation>
    <scope>IDENTIFICATION</scope>
</reference>
<keyword evidence="1" id="KW-1185">Reference proteome</keyword>